<comment type="caution">
    <text evidence="9">The sequence shown here is derived from an EMBL/GenBank/DDBJ whole genome shotgun (WGS) entry which is preliminary data.</text>
</comment>
<name>A0ABV7W6N6_9BURK</name>
<proteinExistence type="inferred from homology"/>
<dbReference type="InterPro" id="IPR001193">
    <property type="entry name" value="MBTPS2"/>
</dbReference>
<evidence type="ECO:0000313" key="10">
    <source>
        <dbReference type="Proteomes" id="UP001595729"/>
    </source>
</evidence>
<evidence type="ECO:0000256" key="7">
    <source>
        <dbReference type="SAM" id="Phobius"/>
    </source>
</evidence>
<keyword evidence="6 7" id="KW-0472">Membrane</keyword>
<evidence type="ECO:0000259" key="8">
    <source>
        <dbReference type="Pfam" id="PF02163"/>
    </source>
</evidence>
<organism evidence="9 10">
    <name type="scientific">Hydrogenophaga luteola</name>
    <dbReference type="NCBI Taxonomy" id="1591122"/>
    <lineage>
        <taxon>Bacteria</taxon>
        <taxon>Pseudomonadati</taxon>
        <taxon>Pseudomonadota</taxon>
        <taxon>Betaproteobacteria</taxon>
        <taxon>Burkholderiales</taxon>
        <taxon>Comamonadaceae</taxon>
        <taxon>Hydrogenophaga</taxon>
    </lineage>
</organism>
<feature type="transmembrane region" description="Helical" evidence="7">
    <location>
        <begin position="416"/>
        <end position="435"/>
    </location>
</feature>
<gene>
    <name evidence="9" type="ORF">ACFOPI_11915</name>
</gene>
<feature type="transmembrane region" description="Helical" evidence="7">
    <location>
        <begin position="377"/>
        <end position="395"/>
    </location>
</feature>
<evidence type="ECO:0000256" key="5">
    <source>
        <dbReference type="ARBA" id="ARBA00022989"/>
    </source>
</evidence>
<reference evidence="10" key="1">
    <citation type="journal article" date="2019" name="Int. J. Syst. Evol. Microbiol.">
        <title>The Global Catalogue of Microorganisms (GCM) 10K type strain sequencing project: providing services to taxonomists for standard genome sequencing and annotation.</title>
        <authorList>
            <consortium name="The Broad Institute Genomics Platform"/>
            <consortium name="The Broad Institute Genome Sequencing Center for Infectious Disease"/>
            <person name="Wu L."/>
            <person name="Ma J."/>
        </authorList>
    </citation>
    <scope>NUCLEOTIDE SEQUENCE [LARGE SCALE GENOMIC DNA]</scope>
    <source>
        <strain evidence="10">KCTC 42501</strain>
    </source>
</reference>
<evidence type="ECO:0000313" key="9">
    <source>
        <dbReference type="EMBL" id="MFC3684301.1"/>
    </source>
</evidence>
<dbReference type="RefSeq" id="WP_382174094.1">
    <property type="nucleotide sequence ID" value="NZ_JBHRXX010000005.1"/>
</dbReference>
<dbReference type="InterPro" id="IPR008915">
    <property type="entry name" value="Peptidase_M50"/>
</dbReference>
<keyword evidence="4 7" id="KW-0812">Transmembrane</keyword>
<dbReference type="PANTHER" id="PTHR13325:SF3">
    <property type="entry name" value="MEMBRANE-BOUND TRANSCRIPTION FACTOR SITE-2 PROTEASE"/>
    <property type="match status" value="1"/>
</dbReference>
<protein>
    <submittedName>
        <fullName evidence="9">HlyD family efflux transporter periplasmic adaptor subunit</fullName>
    </submittedName>
</protein>
<keyword evidence="5 7" id="KW-1133">Transmembrane helix</keyword>
<feature type="transmembrane region" description="Helical" evidence="7">
    <location>
        <begin position="348"/>
        <end position="371"/>
    </location>
</feature>
<feature type="transmembrane region" description="Helical" evidence="7">
    <location>
        <begin position="147"/>
        <end position="164"/>
    </location>
</feature>
<keyword evidence="10" id="KW-1185">Reference proteome</keyword>
<evidence type="ECO:0000256" key="2">
    <source>
        <dbReference type="ARBA" id="ARBA00004127"/>
    </source>
</evidence>
<dbReference type="Pfam" id="PF02163">
    <property type="entry name" value="Peptidase_M50"/>
    <property type="match status" value="1"/>
</dbReference>
<evidence type="ECO:0000256" key="4">
    <source>
        <dbReference type="ARBA" id="ARBA00022692"/>
    </source>
</evidence>
<dbReference type="SUPFAM" id="SSF111369">
    <property type="entry name" value="HlyD-like secretion proteins"/>
    <property type="match status" value="1"/>
</dbReference>
<comment type="subcellular location">
    <subcellularLocation>
        <location evidence="2">Endomembrane system</location>
        <topology evidence="2">Multi-pass membrane protein</topology>
    </subcellularLocation>
</comment>
<accession>A0ABV7W6N6</accession>
<comment type="similarity">
    <text evidence="3">Belongs to the peptidase M50B family.</text>
</comment>
<feature type="transmembrane region" description="Helical" evidence="7">
    <location>
        <begin position="272"/>
        <end position="292"/>
    </location>
</feature>
<comment type="cofactor">
    <cofactor evidence="1">
        <name>Zn(2+)</name>
        <dbReference type="ChEBI" id="CHEBI:29105"/>
    </cofactor>
</comment>
<dbReference type="EMBL" id="JBHRXX010000005">
    <property type="protein sequence ID" value="MFC3684301.1"/>
    <property type="molecule type" value="Genomic_DNA"/>
</dbReference>
<dbReference type="PANTHER" id="PTHR13325">
    <property type="entry name" value="PROTEASE M50 MEMBRANE-BOUND TRANSCRIPTION FACTOR SITE 2 PROTEASE"/>
    <property type="match status" value="1"/>
</dbReference>
<feature type="domain" description="Peptidase M50" evidence="8">
    <location>
        <begin position="188"/>
        <end position="287"/>
    </location>
</feature>
<evidence type="ECO:0000256" key="3">
    <source>
        <dbReference type="ARBA" id="ARBA00007931"/>
    </source>
</evidence>
<evidence type="ECO:0000256" key="6">
    <source>
        <dbReference type="ARBA" id="ARBA00023136"/>
    </source>
</evidence>
<evidence type="ECO:0000256" key="1">
    <source>
        <dbReference type="ARBA" id="ARBA00001947"/>
    </source>
</evidence>
<feature type="transmembrane region" description="Helical" evidence="7">
    <location>
        <begin position="109"/>
        <end position="127"/>
    </location>
</feature>
<sequence length="705" mass="78972">MSGTLALLREDLALLPGPVLADGQPSWTLHDPARNLFFRIDWPSFEMLRRWTLASPQRIAEEVCADTTLHLDDQDVKTMEDFLVRNQLTVPGGPDAAREMAARRAAQRGNLVSWLLHHYLFFRIPLARPDAWLGRWSPLASRVASPFFLWLTLAAGLLGMAEVMRHWDVFTSTLVDHFNLQGLAAYGVALFGVKLLHELGHAFTAKHHGCRVPTMGVAFLVMWPVAYTDTNDAWRLTNPTQRLQVAAAGIATELAVAAWATLAWALLPEGSLRSAAFVLATTSWVATLAINASPFMRMDGYFVLCDWLDFPNLHERSFALARWHLRERLFALGEEPPEHLSPRRHRALLAFAWATWLYRLVLFVGIALMVYHLFFKLLGVLLFAVELAWFVLRPLRSEWQAWQARRDAIRRGGRGPRLLALLAGLALLLALPWPGRVQVSGLLRPAEVWPLHAPSAARLEALPWKNGDTVPAGEVLVRLEQPELRMREAALRARLDNLRLQVGASGFDADARQQWQVVQEALTTAEAEYAALQTELVQHAPTAPWAGRLHDLDPDLQAGQWLGKRERLGVLVREGSPWLVETWVPEEVVQRVAIGDEALFVTDSASGPAVHLRVQGIDRDASRVLPRPELSAQLGGHVLVREQARTMVPERAVYRVQLTPVDASGIASLQQHSWRGQLTIRVRSEAPVLPYLRQAFAVLVRETGF</sequence>
<feature type="transmembrane region" description="Helical" evidence="7">
    <location>
        <begin position="245"/>
        <end position="266"/>
    </location>
</feature>
<dbReference type="Proteomes" id="UP001595729">
    <property type="component" value="Unassembled WGS sequence"/>
</dbReference>